<evidence type="ECO:0000256" key="9">
    <source>
        <dbReference type="ARBA" id="ARBA00023065"/>
    </source>
</evidence>
<dbReference type="Proteomes" id="UP000186720">
    <property type="component" value="Unassembled WGS sequence"/>
</dbReference>
<feature type="transmembrane region" description="Helical" evidence="15">
    <location>
        <begin position="245"/>
        <end position="262"/>
    </location>
</feature>
<evidence type="ECO:0000256" key="1">
    <source>
        <dbReference type="ARBA" id="ARBA00004571"/>
    </source>
</evidence>
<dbReference type="Pfam" id="PF02563">
    <property type="entry name" value="Poly_export"/>
    <property type="match status" value="1"/>
</dbReference>
<comment type="caution">
    <text evidence="18">The sequence shown here is derived from an EMBL/GenBank/DDBJ whole genome shotgun (WGS) entry which is preliminary data.</text>
</comment>
<evidence type="ECO:0000256" key="12">
    <source>
        <dbReference type="ARBA" id="ARBA00023139"/>
    </source>
</evidence>
<evidence type="ECO:0000256" key="15">
    <source>
        <dbReference type="SAM" id="Phobius"/>
    </source>
</evidence>
<dbReference type="GO" id="GO:0006811">
    <property type="term" value="P:monoatomic ion transport"/>
    <property type="evidence" value="ECO:0007669"/>
    <property type="project" value="UniProtKB-KW"/>
</dbReference>
<dbReference type="Gene3D" id="3.10.560.10">
    <property type="entry name" value="Outer membrane lipoprotein wza domain like"/>
    <property type="match status" value="1"/>
</dbReference>
<evidence type="ECO:0000259" key="16">
    <source>
        <dbReference type="Pfam" id="PF02563"/>
    </source>
</evidence>
<keyword evidence="11 15" id="KW-0472">Membrane</keyword>
<evidence type="ECO:0000256" key="5">
    <source>
        <dbReference type="ARBA" id="ARBA00022597"/>
    </source>
</evidence>
<evidence type="ECO:0008006" key="20">
    <source>
        <dbReference type="Google" id="ProtNLM"/>
    </source>
</evidence>
<evidence type="ECO:0000256" key="4">
    <source>
        <dbReference type="ARBA" id="ARBA00022452"/>
    </source>
</evidence>
<keyword evidence="6 15" id="KW-0812">Transmembrane</keyword>
<dbReference type="InterPro" id="IPR054765">
    <property type="entry name" value="SLBB_dom"/>
</dbReference>
<evidence type="ECO:0000256" key="2">
    <source>
        <dbReference type="ARBA" id="ARBA00009450"/>
    </source>
</evidence>
<dbReference type="Gene3D" id="3.30.1950.10">
    <property type="entry name" value="wza like domain"/>
    <property type="match status" value="1"/>
</dbReference>
<dbReference type="EMBL" id="MPPL01000001">
    <property type="protein sequence ID" value="OKS88472.1"/>
    <property type="molecule type" value="Genomic_DNA"/>
</dbReference>
<keyword evidence="12" id="KW-0564">Palmitate</keyword>
<dbReference type="Pfam" id="PF22461">
    <property type="entry name" value="SLBB_2"/>
    <property type="match status" value="1"/>
</dbReference>
<keyword evidence="13" id="KW-0998">Cell outer membrane</keyword>
<evidence type="ECO:0000313" key="19">
    <source>
        <dbReference type="Proteomes" id="UP000186720"/>
    </source>
</evidence>
<evidence type="ECO:0000256" key="11">
    <source>
        <dbReference type="ARBA" id="ARBA00023136"/>
    </source>
</evidence>
<dbReference type="STRING" id="1302689.RG47T_3939"/>
<dbReference type="GO" id="GO:0015159">
    <property type="term" value="F:polysaccharide transmembrane transporter activity"/>
    <property type="evidence" value="ECO:0007669"/>
    <property type="project" value="InterPro"/>
</dbReference>
<keyword evidence="9" id="KW-0406">Ion transport</keyword>
<feature type="domain" description="SLBB" evidence="17">
    <location>
        <begin position="150"/>
        <end position="228"/>
    </location>
</feature>
<dbReference type="OrthoDB" id="662756at2"/>
<dbReference type="PANTHER" id="PTHR33619:SF3">
    <property type="entry name" value="POLYSACCHARIDE EXPORT PROTEIN GFCE-RELATED"/>
    <property type="match status" value="1"/>
</dbReference>
<feature type="domain" description="Polysaccharide export protein N-terminal" evidence="16">
    <location>
        <begin position="46"/>
        <end position="144"/>
    </location>
</feature>
<keyword evidence="10" id="KW-0626">Porin</keyword>
<evidence type="ECO:0000313" key="18">
    <source>
        <dbReference type="EMBL" id="OKS88472.1"/>
    </source>
</evidence>
<evidence type="ECO:0000256" key="7">
    <source>
        <dbReference type="ARBA" id="ARBA00022729"/>
    </source>
</evidence>
<dbReference type="InterPro" id="IPR049712">
    <property type="entry name" value="Poly_export"/>
</dbReference>
<dbReference type="GO" id="GO:0046930">
    <property type="term" value="C:pore complex"/>
    <property type="evidence" value="ECO:0007669"/>
    <property type="project" value="UniProtKB-KW"/>
</dbReference>
<keyword evidence="4" id="KW-1134">Transmembrane beta strand</keyword>
<keyword evidence="7" id="KW-0732">Signal</keyword>
<keyword evidence="3" id="KW-0813">Transport</keyword>
<proteinExistence type="inferred from homology"/>
<evidence type="ECO:0000256" key="3">
    <source>
        <dbReference type="ARBA" id="ARBA00022448"/>
    </source>
</evidence>
<evidence type="ECO:0000256" key="10">
    <source>
        <dbReference type="ARBA" id="ARBA00023114"/>
    </source>
</evidence>
<keyword evidence="8" id="KW-0625">Polysaccharide transport</keyword>
<name>A0A1Q6A3B5_9SPHI</name>
<dbReference type="GO" id="GO:0009279">
    <property type="term" value="C:cell outer membrane"/>
    <property type="evidence" value="ECO:0007669"/>
    <property type="project" value="UniProtKB-SubCell"/>
</dbReference>
<dbReference type="PROSITE" id="PS51257">
    <property type="entry name" value="PROKAR_LIPOPROTEIN"/>
    <property type="match status" value="1"/>
</dbReference>
<evidence type="ECO:0000256" key="6">
    <source>
        <dbReference type="ARBA" id="ARBA00022692"/>
    </source>
</evidence>
<comment type="subcellular location">
    <subcellularLocation>
        <location evidence="1">Cell outer membrane</location>
        <topology evidence="1">Multi-pass membrane protein</topology>
    </subcellularLocation>
</comment>
<keyword evidence="19" id="KW-1185">Reference proteome</keyword>
<dbReference type="RefSeq" id="WP_074491046.1">
    <property type="nucleotide sequence ID" value="NZ_FPAM01000011.1"/>
</dbReference>
<keyword evidence="15" id="KW-1133">Transmembrane helix</keyword>
<keyword evidence="14" id="KW-0449">Lipoprotein</keyword>
<evidence type="ECO:0000256" key="8">
    <source>
        <dbReference type="ARBA" id="ARBA00023047"/>
    </source>
</evidence>
<reference evidence="18 19" key="1">
    <citation type="submission" date="2016-11" db="EMBL/GenBank/DDBJ databases">
        <title>Whole Genome Sequencing of Mucilaginibacter polytrichastri RG4-7(T) isolated from the moss sample.</title>
        <authorList>
            <person name="Li Y."/>
        </authorList>
    </citation>
    <scope>NUCLEOTIDE SEQUENCE [LARGE SCALE GENOMIC DNA]</scope>
    <source>
        <strain evidence="18 19">RG4-7</strain>
    </source>
</reference>
<dbReference type="PANTHER" id="PTHR33619">
    <property type="entry name" value="POLYSACCHARIDE EXPORT PROTEIN GFCE-RELATED"/>
    <property type="match status" value="1"/>
</dbReference>
<evidence type="ECO:0000259" key="17">
    <source>
        <dbReference type="Pfam" id="PF22461"/>
    </source>
</evidence>
<comment type="similarity">
    <text evidence="2">Belongs to the BexD/CtrA/VexA family.</text>
</comment>
<organism evidence="18 19">
    <name type="scientific">Mucilaginibacter polytrichastri</name>
    <dbReference type="NCBI Taxonomy" id="1302689"/>
    <lineage>
        <taxon>Bacteria</taxon>
        <taxon>Pseudomonadati</taxon>
        <taxon>Bacteroidota</taxon>
        <taxon>Sphingobacteriia</taxon>
        <taxon>Sphingobacteriales</taxon>
        <taxon>Sphingobacteriaceae</taxon>
        <taxon>Mucilaginibacter</taxon>
    </lineage>
</organism>
<dbReference type="InterPro" id="IPR003715">
    <property type="entry name" value="Poly_export_N"/>
</dbReference>
<gene>
    <name evidence="18" type="ORF">RG47T_3939</name>
</gene>
<keyword evidence="5" id="KW-0762">Sugar transport</keyword>
<dbReference type="AlphaFoldDB" id="A0A1Q6A3B5"/>
<accession>A0A1Q6A3B5</accession>
<evidence type="ECO:0000256" key="14">
    <source>
        <dbReference type="ARBA" id="ARBA00023288"/>
    </source>
</evidence>
<protein>
    <recommendedName>
        <fullName evidence="20">Soluble ligand binding domain-containing protein</fullName>
    </recommendedName>
</protein>
<sequence length="263" mass="28836">MRSYLYIITAFILVSILTSCGTKRNLVYFSDLTDSAAYKEKILNLSETKIQSGDILNISVNTLSPESNILFNNGAANIANPADLSKNLTTATSQNQGYEVDKAGFINFPVVGKIQVSGLSKEAAADKLTESIKGYVKNPIVNISFVNFRITVIGEVNRPSTYILQNDQVNILEALGLAGDMTMYGKRENVLLIRKSGDSRTMVRLNLNNKSILNSPYFYLQQNDVIYVEPDGIRAVQASTNARNISLIIAAATILTVILSRVL</sequence>
<evidence type="ECO:0000256" key="13">
    <source>
        <dbReference type="ARBA" id="ARBA00023237"/>
    </source>
</evidence>
<dbReference type="GO" id="GO:0015288">
    <property type="term" value="F:porin activity"/>
    <property type="evidence" value="ECO:0007669"/>
    <property type="project" value="UniProtKB-KW"/>
</dbReference>